<dbReference type="InterPro" id="IPR011419">
    <property type="entry name" value="ATP12_ATP_synth-F1-assembly"/>
</dbReference>
<evidence type="ECO:0000256" key="1">
    <source>
        <dbReference type="ARBA" id="ARBA00004173"/>
    </source>
</evidence>
<evidence type="ECO:0000256" key="7">
    <source>
        <dbReference type="SAM" id="SignalP"/>
    </source>
</evidence>
<proteinExistence type="inferred from homology"/>
<dbReference type="PANTHER" id="PTHR21013">
    <property type="entry name" value="ATP SYNTHASE MITOCHONDRIAL F1 COMPLEX ASSEMBLY FACTOR 2/ATP12 PROTEIN, MITOCHONDRIAL PRECURSOR"/>
    <property type="match status" value="1"/>
</dbReference>
<dbReference type="InParanoid" id="A0A2V0P848"/>
<protein>
    <recommendedName>
        <fullName evidence="10">ATP synthase mitochondrial F1 complex assembly factor 2</fullName>
    </recommendedName>
</protein>
<dbReference type="PANTHER" id="PTHR21013:SF10">
    <property type="entry name" value="ATP SYNTHASE MITOCHONDRIAL F1 COMPLEX ASSEMBLY FACTOR 2"/>
    <property type="match status" value="1"/>
</dbReference>
<organism evidence="8 9">
    <name type="scientific">Raphidocelis subcapitata</name>
    <dbReference type="NCBI Taxonomy" id="307507"/>
    <lineage>
        <taxon>Eukaryota</taxon>
        <taxon>Viridiplantae</taxon>
        <taxon>Chlorophyta</taxon>
        <taxon>core chlorophytes</taxon>
        <taxon>Chlorophyceae</taxon>
        <taxon>CS clade</taxon>
        <taxon>Sphaeropleales</taxon>
        <taxon>Selenastraceae</taxon>
        <taxon>Raphidocelis</taxon>
    </lineage>
</organism>
<comment type="subcellular location">
    <subcellularLocation>
        <location evidence="1">Mitochondrion</location>
    </subcellularLocation>
</comment>
<feature type="signal peptide" evidence="7">
    <location>
        <begin position="1"/>
        <end position="26"/>
    </location>
</feature>
<keyword evidence="4" id="KW-0496">Mitochondrion</keyword>
<dbReference type="Proteomes" id="UP000247498">
    <property type="component" value="Unassembled WGS sequence"/>
</dbReference>
<feature type="region of interest" description="Disordered" evidence="6">
    <location>
        <begin position="61"/>
        <end position="95"/>
    </location>
</feature>
<evidence type="ECO:0000313" key="9">
    <source>
        <dbReference type="Proteomes" id="UP000247498"/>
    </source>
</evidence>
<keyword evidence="9" id="KW-1185">Reference proteome</keyword>
<dbReference type="InterPro" id="IPR023335">
    <property type="entry name" value="ATP12_ortho_dom_sf"/>
</dbReference>
<dbReference type="FunCoup" id="A0A2V0P848">
    <property type="interactions" value="1786"/>
</dbReference>
<reference evidence="8 9" key="1">
    <citation type="journal article" date="2018" name="Sci. Rep.">
        <title>Raphidocelis subcapitata (=Pseudokirchneriella subcapitata) provides an insight into genome evolution and environmental adaptations in the Sphaeropleales.</title>
        <authorList>
            <person name="Suzuki S."/>
            <person name="Yamaguchi H."/>
            <person name="Nakajima N."/>
            <person name="Kawachi M."/>
        </authorList>
    </citation>
    <scope>NUCLEOTIDE SEQUENCE [LARGE SCALE GENOMIC DNA]</scope>
    <source>
        <strain evidence="8 9">NIES-35</strain>
    </source>
</reference>
<comment type="caution">
    <text evidence="8">The sequence shown here is derived from an EMBL/GenBank/DDBJ whole genome shotgun (WGS) entry which is preliminary data.</text>
</comment>
<dbReference type="Pfam" id="PF07542">
    <property type="entry name" value="ATP12"/>
    <property type="match status" value="1"/>
</dbReference>
<dbReference type="EMBL" id="BDRX01000039">
    <property type="protein sequence ID" value="GBF93265.1"/>
    <property type="molecule type" value="Genomic_DNA"/>
</dbReference>
<dbReference type="OrthoDB" id="5673at2759"/>
<sequence>MRAALLAWRPVEALLGSAVTCGWARACAVALPSSSGGAACGASPPLAAAAPAGRLPGGSGISTSACSGSGGSSSSGGAASGSSDEETLPGPDVGSMPAAAAAAAAAEARAARASLLSGKRFYETVLVKPAPGQPGSWQLLLGQFPVRTPARNLLVLPSYPLALALAAEWEWLPEGKPIHHTMPLMSLAATAIDQPKPRARVVEDLLKYAHTDATCVRYEPGPLARRQAAAFDPLLAWAREEMGWELEASADIAGPTQPAATIEAVRRWLEGLDSWRLAAVEQLTAACKSVVLAAALLRGRLSPEAALAAARLEEAYQIEDWGEVEAGHDLDAADMGTRVAAPAVMPADRAEVPPDGHKTRND</sequence>
<dbReference type="AlphaFoldDB" id="A0A2V0P848"/>
<dbReference type="Gene3D" id="3.30.2180.10">
    <property type="entry name" value="ATP12-like"/>
    <property type="match status" value="1"/>
</dbReference>
<evidence type="ECO:0000256" key="5">
    <source>
        <dbReference type="ARBA" id="ARBA00023186"/>
    </source>
</evidence>
<accession>A0A2V0P848</accession>
<dbReference type="STRING" id="307507.A0A2V0P848"/>
<name>A0A2V0P848_9CHLO</name>
<keyword evidence="3" id="KW-0809">Transit peptide</keyword>
<keyword evidence="7" id="KW-0732">Signal</keyword>
<dbReference type="SUPFAM" id="SSF160909">
    <property type="entry name" value="ATP12-like"/>
    <property type="match status" value="1"/>
</dbReference>
<evidence type="ECO:0000256" key="2">
    <source>
        <dbReference type="ARBA" id="ARBA00008231"/>
    </source>
</evidence>
<dbReference type="Gene3D" id="1.10.3580.10">
    <property type="entry name" value="ATP12 ATPase"/>
    <property type="match status" value="1"/>
</dbReference>
<evidence type="ECO:0000256" key="3">
    <source>
        <dbReference type="ARBA" id="ARBA00022946"/>
    </source>
</evidence>
<dbReference type="GO" id="GO:0005739">
    <property type="term" value="C:mitochondrion"/>
    <property type="evidence" value="ECO:0007669"/>
    <property type="project" value="UniProtKB-SubCell"/>
</dbReference>
<dbReference type="InterPro" id="IPR042272">
    <property type="entry name" value="ATP12_ATP_synth-F1-assembly_N"/>
</dbReference>
<keyword evidence="5" id="KW-0143">Chaperone</keyword>
<feature type="chain" id="PRO_5015835815" description="ATP synthase mitochondrial F1 complex assembly factor 2" evidence="7">
    <location>
        <begin position="27"/>
        <end position="362"/>
    </location>
</feature>
<gene>
    <name evidence="8" type="ORF">Rsub_05997</name>
</gene>
<evidence type="ECO:0000256" key="6">
    <source>
        <dbReference type="SAM" id="MobiDB-lite"/>
    </source>
</evidence>
<evidence type="ECO:0000256" key="4">
    <source>
        <dbReference type="ARBA" id="ARBA00023128"/>
    </source>
</evidence>
<comment type="similarity">
    <text evidence="2">Belongs to the ATP12 family.</text>
</comment>
<evidence type="ECO:0008006" key="10">
    <source>
        <dbReference type="Google" id="ProtNLM"/>
    </source>
</evidence>
<dbReference type="GO" id="GO:0033615">
    <property type="term" value="P:mitochondrial proton-transporting ATP synthase complex assembly"/>
    <property type="evidence" value="ECO:0007669"/>
    <property type="project" value="TreeGrafter"/>
</dbReference>
<evidence type="ECO:0000313" key="8">
    <source>
        <dbReference type="EMBL" id="GBF93265.1"/>
    </source>
</evidence>